<protein>
    <submittedName>
        <fullName evidence="1">Putative lipoprotein</fullName>
    </submittedName>
</protein>
<dbReference type="EMBL" id="VZIZ01000019">
    <property type="protein sequence ID" value="KAF0568418.1"/>
    <property type="molecule type" value="Genomic_DNA"/>
</dbReference>
<reference evidence="1 2" key="1">
    <citation type="submission" date="2019-09" db="EMBL/GenBank/DDBJ databases">
        <title>Draft genome sequence of Psychrobacter nivimaris LAMA 639, in search for biotechnological relevant genes.</title>
        <authorList>
            <person name="Lima A.O.S."/>
            <person name="Staloch B.E.K."/>
            <person name="Freitas R.C."/>
            <person name="Niero H."/>
            <person name="Silva M.A.C."/>
        </authorList>
    </citation>
    <scope>NUCLEOTIDE SEQUENCE [LARGE SCALE GENOMIC DNA]</scope>
    <source>
        <strain evidence="1 2">LAMA 639</strain>
    </source>
</reference>
<comment type="caution">
    <text evidence="1">The sequence shown here is derived from an EMBL/GenBank/DDBJ whole genome shotgun (WGS) entry which is preliminary data.</text>
</comment>
<keyword evidence="1" id="KW-0449">Lipoprotein</keyword>
<dbReference type="InterPro" id="IPR024409">
    <property type="entry name" value="DUF3833"/>
</dbReference>
<evidence type="ECO:0000313" key="2">
    <source>
        <dbReference type="Proteomes" id="UP000471465"/>
    </source>
</evidence>
<keyword evidence="2" id="KW-1185">Reference proteome</keyword>
<dbReference type="RefSeq" id="WP_160022260.1">
    <property type="nucleotide sequence ID" value="NZ_VZIZ01000019.1"/>
</dbReference>
<organism evidence="1 2">
    <name type="scientific">Psychrobacter nivimaris</name>
    <dbReference type="NCBI Taxonomy" id="281738"/>
    <lineage>
        <taxon>Bacteria</taxon>
        <taxon>Pseudomonadati</taxon>
        <taxon>Pseudomonadota</taxon>
        <taxon>Gammaproteobacteria</taxon>
        <taxon>Moraxellales</taxon>
        <taxon>Moraxellaceae</taxon>
        <taxon>Psychrobacter</taxon>
    </lineage>
</organism>
<gene>
    <name evidence="1" type="ORF">FQV37_826</name>
</gene>
<sequence>MSKFKMLYGSVIEGKKKAHRSIAKLTVGLGLSAMLLTSGCATQNIQAYQSTTPTLDMHEFFSGQIDGWGMFQGRNGEVKKRFYVDIDATHEGDDVIVLNEKFSWADGTKSQRIWRLTEQTDGSWKGVAGDVIGEATGKVVGNTLHWNYLLELLVEDKTYKVTFDDWMYLINEDVMLNRSVMKKFGVELGSVTLSMHRKPSDAN</sequence>
<proteinExistence type="predicted"/>
<evidence type="ECO:0000313" key="1">
    <source>
        <dbReference type="EMBL" id="KAF0568418.1"/>
    </source>
</evidence>
<dbReference type="Proteomes" id="UP000471465">
    <property type="component" value="Unassembled WGS sequence"/>
</dbReference>
<dbReference type="Pfam" id="PF12915">
    <property type="entry name" value="DUF3833"/>
    <property type="match status" value="1"/>
</dbReference>
<accession>A0A6N7BVL0</accession>
<name>A0A6N7BVL0_9GAMM</name>
<dbReference type="AlphaFoldDB" id="A0A6N7BVL0"/>